<gene>
    <name evidence="3" type="primary">cheD</name>
    <name evidence="4" type="ORF">J3U87_09825</name>
</gene>
<dbReference type="Gene3D" id="3.30.1330.200">
    <property type="match status" value="1"/>
</dbReference>
<name>A0A8A4TTE6_SULCO</name>
<dbReference type="AlphaFoldDB" id="A0A8A4TTE6"/>
<comment type="function">
    <text evidence="3">Probably deamidates glutamine residues to glutamate on methyl-accepting chemotaxis receptors (MCPs), playing an important role in chemotaxis.</text>
</comment>
<keyword evidence="5" id="KW-1185">Reference proteome</keyword>
<evidence type="ECO:0000313" key="4">
    <source>
        <dbReference type="EMBL" id="QTD52763.1"/>
    </source>
</evidence>
<evidence type="ECO:0000313" key="5">
    <source>
        <dbReference type="Proteomes" id="UP000663929"/>
    </source>
</evidence>
<dbReference type="EC" id="3.5.1.44" evidence="3"/>
<dbReference type="PANTHER" id="PTHR35147">
    <property type="entry name" value="CHEMORECEPTOR GLUTAMINE DEAMIDASE CHED-RELATED"/>
    <property type="match status" value="1"/>
</dbReference>
<dbReference type="PANTHER" id="PTHR35147:SF1">
    <property type="entry name" value="CHEMORECEPTOR GLUTAMINE DEAMIDASE CHED-RELATED"/>
    <property type="match status" value="1"/>
</dbReference>
<dbReference type="GO" id="GO:0006935">
    <property type="term" value="P:chemotaxis"/>
    <property type="evidence" value="ECO:0007669"/>
    <property type="project" value="UniProtKB-UniRule"/>
</dbReference>
<protein>
    <recommendedName>
        <fullName evidence="3">Probable chemoreceptor glutamine deamidase CheD</fullName>
        <ecNumber evidence="3">3.5.1.44</ecNumber>
    </recommendedName>
</protein>
<dbReference type="EMBL" id="CP071793">
    <property type="protein sequence ID" value="QTD52763.1"/>
    <property type="molecule type" value="Genomic_DNA"/>
</dbReference>
<dbReference type="HAMAP" id="MF_01440">
    <property type="entry name" value="CheD"/>
    <property type="match status" value="1"/>
</dbReference>
<dbReference type="KEGG" id="scor:J3U87_09825"/>
<dbReference type="CDD" id="cd16352">
    <property type="entry name" value="CheD"/>
    <property type="match status" value="1"/>
</dbReference>
<dbReference type="InterPro" id="IPR038592">
    <property type="entry name" value="CheD-like_sf"/>
</dbReference>
<organism evidence="4 5">
    <name type="scientific">Sulfidibacter corallicola</name>
    <dbReference type="NCBI Taxonomy" id="2818388"/>
    <lineage>
        <taxon>Bacteria</taxon>
        <taxon>Pseudomonadati</taxon>
        <taxon>Acidobacteriota</taxon>
        <taxon>Holophagae</taxon>
        <taxon>Acanthopleuribacterales</taxon>
        <taxon>Acanthopleuribacteraceae</taxon>
        <taxon>Sulfidibacter</taxon>
    </lineage>
</organism>
<comment type="similarity">
    <text evidence="3">Belongs to the CheD family.</text>
</comment>
<proteinExistence type="inferred from homology"/>
<sequence>MKENMHLVGLGGIYASKTAGETIKTMALGSCVGVIAVAPRLRAVGMVHIVLPDSKIDRQKAETVPGYFADSGIPALLDAFKKLGVKSPRELVIKLAGGAAVMKENNTFDIGKRNILACRKTLWKNHMAAIAEDVGGSFSRTVWVEVDTGRMFIQSPGRGRWEL</sequence>
<dbReference type="InterPro" id="IPR005659">
    <property type="entry name" value="Chemorcpt_Glu_NH3ase_CheD"/>
</dbReference>
<evidence type="ECO:0000256" key="3">
    <source>
        <dbReference type="HAMAP-Rule" id="MF_01440"/>
    </source>
</evidence>
<dbReference type="Proteomes" id="UP000663929">
    <property type="component" value="Chromosome"/>
</dbReference>
<evidence type="ECO:0000256" key="1">
    <source>
        <dbReference type="ARBA" id="ARBA00022500"/>
    </source>
</evidence>
<evidence type="ECO:0000256" key="2">
    <source>
        <dbReference type="ARBA" id="ARBA00022801"/>
    </source>
</evidence>
<comment type="catalytic activity">
    <reaction evidence="3">
        <text>L-glutaminyl-[protein] + H2O = L-glutamyl-[protein] + NH4(+)</text>
        <dbReference type="Rhea" id="RHEA:16441"/>
        <dbReference type="Rhea" id="RHEA-COMP:10207"/>
        <dbReference type="Rhea" id="RHEA-COMP:10208"/>
        <dbReference type="ChEBI" id="CHEBI:15377"/>
        <dbReference type="ChEBI" id="CHEBI:28938"/>
        <dbReference type="ChEBI" id="CHEBI:29973"/>
        <dbReference type="ChEBI" id="CHEBI:30011"/>
        <dbReference type="EC" id="3.5.1.44"/>
    </reaction>
</comment>
<keyword evidence="2 3" id="KW-0378">Hydrolase</keyword>
<dbReference type="RefSeq" id="WP_237382865.1">
    <property type="nucleotide sequence ID" value="NZ_CP071793.1"/>
</dbReference>
<dbReference type="GO" id="GO:0050568">
    <property type="term" value="F:protein-glutamine glutaminase activity"/>
    <property type="evidence" value="ECO:0007669"/>
    <property type="project" value="UniProtKB-UniRule"/>
</dbReference>
<dbReference type="SUPFAM" id="SSF64438">
    <property type="entry name" value="CNF1/YfiH-like putative cysteine hydrolases"/>
    <property type="match status" value="1"/>
</dbReference>
<dbReference type="InterPro" id="IPR011324">
    <property type="entry name" value="Cytotoxic_necrot_fac-like_cat"/>
</dbReference>
<dbReference type="Pfam" id="PF03975">
    <property type="entry name" value="CheD"/>
    <property type="match status" value="1"/>
</dbReference>
<reference evidence="4" key="1">
    <citation type="submission" date="2021-03" db="EMBL/GenBank/DDBJ databases">
        <title>Acanthopleuribacteraceae sp. M133.</title>
        <authorList>
            <person name="Wang G."/>
        </authorList>
    </citation>
    <scope>NUCLEOTIDE SEQUENCE</scope>
    <source>
        <strain evidence="4">M133</strain>
    </source>
</reference>
<keyword evidence="1 3" id="KW-0145">Chemotaxis</keyword>
<accession>A0A8A4TTE6</accession>